<gene>
    <name evidence="1" type="ORF">DPMN_045974</name>
</gene>
<sequence>MFTGCIHFGQVKQLLLQIAVYLIVLKKHGQWKAVGAQDGYVRDSDETQTIVSSRLDL</sequence>
<organism evidence="1 2">
    <name type="scientific">Dreissena polymorpha</name>
    <name type="common">Zebra mussel</name>
    <name type="synonym">Mytilus polymorpha</name>
    <dbReference type="NCBI Taxonomy" id="45954"/>
    <lineage>
        <taxon>Eukaryota</taxon>
        <taxon>Metazoa</taxon>
        <taxon>Spiralia</taxon>
        <taxon>Lophotrochozoa</taxon>
        <taxon>Mollusca</taxon>
        <taxon>Bivalvia</taxon>
        <taxon>Autobranchia</taxon>
        <taxon>Heteroconchia</taxon>
        <taxon>Euheterodonta</taxon>
        <taxon>Imparidentia</taxon>
        <taxon>Neoheterodontei</taxon>
        <taxon>Myida</taxon>
        <taxon>Dreissenoidea</taxon>
        <taxon>Dreissenidae</taxon>
        <taxon>Dreissena</taxon>
    </lineage>
</organism>
<reference evidence="1" key="1">
    <citation type="journal article" date="2019" name="bioRxiv">
        <title>The Genome of the Zebra Mussel, Dreissena polymorpha: A Resource for Invasive Species Research.</title>
        <authorList>
            <person name="McCartney M.A."/>
            <person name="Auch B."/>
            <person name="Kono T."/>
            <person name="Mallez S."/>
            <person name="Zhang Y."/>
            <person name="Obille A."/>
            <person name="Becker A."/>
            <person name="Abrahante J.E."/>
            <person name="Garbe J."/>
            <person name="Badalamenti J.P."/>
            <person name="Herman A."/>
            <person name="Mangelson H."/>
            <person name="Liachko I."/>
            <person name="Sullivan S."/>
            <person name="Sone E.D."/>
            <person name="Koren S."/>
            <person name="Silverstein K.A.T."/>
            <person name="Beckman K.B."/>
            <person name="Gohl D.M."/>
        </authorList>
    </citation>
    <scope>NUCLEOTIDE SEQUENCE</scope>
    <source>
        <strain evidence="1">Duluth1</strain>
        <tissue evidence="1">Whole animal</tissue>
    </source>
</reference>
<name>A0A9D4D7A0_DREPO</name>
<protein>
    <submittedName>
        <fullName evidence="1">Uncharacterized protein</fullName>
    </submittedName>
</protein>
<proteinExistence type="predicted"/>
<dbReference type="Proteomes" id="UP000828390">
    <property type="component" value="Unassembled WGS sequence"/>
</dbReference>
<keyword evidence="2" id="KW-1185">Reference proteome</keyword>
<dbReference type="EMBL" id="JAIWYP010000011">
    <property type="protein sequence ID" value="KAH3739324.1"/>
    <property type="molecule type" value="Genomic_DNA"/>
</dbReference>
<dbReference type="AlphaFoldDB" id="A0A9D4D7A0"/>
<evidence type="ECO:0000313" key="1">
    <source>
        <dbReference type="EMBL" id="KAH3739324.1"/>
    </source>
</evidence>
<evidence type="ECO:0000313" key="2">
    <source>
        <dbReference type="Proteomes" id="UP000828390"/>
    </source>
</evidence>
<comment type="caution">
    <text evidence="1">The sequence shown here is derived from an EMBL/GenBank/DDBJ whole genome shotgun (WGS) entry which is preliminary data.</text>
</comment>
<accession>A0A9D4D7A0</accession>
<reference evidence="1" key="2">
    <citation type="submission" date="2020-11" db="EMBL/GenBank/DDBJ databases">
        <authorList>
            <person name="McCartney M.A."/>
            <person name="Auch B."/>
            <person name="Kono T."/>
            <person name="Mallez S."/>
            <person name="Becker A."/>
            <person name="Gohl D.M."/>
            <person name="Silverstein K.A.T."/>
            <person name="Koren S."/>
            <person name="Bechman K.B."/>
            <person name="Herman A."/>
            <person name="Abrahante J.E."/>
            <person name="Garbe J."/>
        </authorList>
    </citation>
    <scope>NUCLEOTIDE SEQUENCE</scope>
    <source>
        <strain evidence="1">Duluth1</strain>
        <tissue evidence="1">Whole animal</tissue>
    </source>
</reference>